<accession>A0AAU7TMS1</accession>
<feature type="signal peptide" evidence="2">
    <location>
        <begin position="1"/>
        <end position="27"/>
    </location>
</feature>
<dbReference type="RefSeq" id="WP_350280835.1">
    <property type="nucleotide sequence ID" value="NZ_CP158165.1"/>
</dbReference>
<sequence>MKPLSRLAGVTIALLVTAVAATGTAYAKLPEPDPETVPPGAYETPSTVVIESGLPVLQVIALMLLAAIAAAVVTTIAARHLPRVHGTRRHTPASARAAS</sequence>
<dbReference type="AlphaFoldDB" id="A0AAU7TMS1"/>
<gene>
    <name evidence="3" type="ORF">ABN611_16880</name>
</gene>
<keyword evidence="1" id="KW-0472">Membrane</keyword>
<organism evidence="3">
    <name type="scientific">Kribbella sp. HUAS MG21</name>
    <dbReference type="NCBI Taxonomy" id="3160966"/>
    <lineage>
        <taxon>Bacteria</taxon>
        <taxon>Bacillati</taxon>
        <taxon>Actinomycetota</taxon>
        <taxon>Actinomycetes</taxon>
        <taxon>Propionibacteriales</taxon>
        <taxon>Kribbellaceae</taxon>
        <taxon>Kribbella</taxon>
    </lineage>
</organism>
<evidence type="ECO:0000256" key="1">
    <source>
        <dbReference type="SAM" id="Phobius"/>
    </source>
</evidence>
<evidence type="ECO:0000313" key="3">
    <source>
        <dbReference type="EMBL" id="XBV28061.1"/>
    </source>
</evidence>
<evidence type="ECO:0008006" key="4">
    <source>
        <dbReference type="Google" id="ProtNLM"/>
    </source>
</evidence>
<reference evidence="3" key="1">
    <citation type="submission" date="2024-06" db="EMBL/GenBank/DDBJ databases">
        <title>Kribbella sp. strain HUAS MG21 genome sequences.</title>
        <authorList>
            <person name="Mo P."/>
        </authorList>
    </citation>
    <scope>NUCLEOTIDE SEQUENCE</scope>
    <source>
        <strain evidence="3">HUAS MG21</strain>
    </source>
</reference>
<proteinExistence type="predicted"/>
<keyword evidence="2" id="KW-0732">Signal</keyword>
<name>A0AAU7TMS1_9ACTN</name>
<keyword evidence="1" id="KW-1133">Transmembrane helix</keyword>
<keyword evidence="1" id="KW-0812">Transmembrane</keyword>
<protein>
    <recommendedName>
        <fullName evidence="4">Transmembrane protein</fullName>
    </recommendedName>
</protein>
<feature type="chain" id="PRO_5043459376" description="Transmembrane protein" evidence="2">
    <location>
        <begin position="28"/>
        <end position="99"/>
    </location>
</feature>
<evidence type="ECO:0000256" key="2">
    <source>
        <dbReference type="SAM" id="SignalP"/>
    </source>
</evidence>
<dbReference type="EMBL" id="CP158165">
    <property type="protein sequence ID" value="XBV28061.1"/>
    <property type="molecule type" value="Genomic_DNA"/>
</dbReference>
<feature type="transmembrane region" description="Helical" evidence="1">
    <location>
        <begin position="56"/>
        <end position="78"/>
    </location>
</feature>